<name>A0A7H1NT04_9PROT</name>
<feature type="domain" description="YetF C-terminal" evidence="8">
    <location>
        <begin position="80"/>
        <end position="198"/>
    </location>
</feature>
<dbReference type="Gene3D" id="3.30.240.20">
    <property type="entry name" value="bsu07140 like domains"/>
    <property type="match status" value="2"/>
</dbReference>
<dbReference type="EMBL" id="CP060244">
    <property type="protein sequence ID" value="QNT78914.1"/>
    <property type="molecule type" value="Genomic_DNA"/>
</dbReference>
<evidence type="ECO:0000256" key="6">
    <source>
        <dbReference type="ARBA" id="ARBA00023136"/>
    </source>
</evidence>
<evidence type="ECO:0000256" key="7">
    <source>
        <dbReference type="SAM" id="Phobius"/>
    </source>
</evidence>
<evidence type="ECO:0000259" key="9">
    <source>
        <dbReference type="Pfam" id="PF20730"/>
    </source>
</evidence>
<evidence type="ECO:0000259" key="8">
    <source>
        <dbReference type="Pfam" id="PF04239"/>
    </source>
</evidence>
<dbReference type="RefSeq" id="WP_203413133.1">
    <property type="nucleotide sequence ID" value="NZ_CP060244.1"/>
</dbReference>
<keyword evidence="5 7" id="KW-1133">Transmembrane helix</keyword>
<evidence type="ECO:0000313" key="11">
    <source>
        <dbReference type="Proteomes" id="UP000516349"/>
    </source>
</evidence>
<protein>
    <recommendedName>
        <fullName evidence="12">DUF421 domain-containing protein</fullName>
    </recommendedName>
</protein>
<evidence type="ECO:0000256" key="2">
    <source>
        <dbReference type="ARBA" id="ARBA00006448"/>
    </source>
</evidence>
<dbReference type="KEGG" id="ebla:JGUZn3_16960"/>
<feature type="transmembrane region" description="Helical" evidence="7">
    <location>
        <begin position="37"/>
        <end position="53"/>
    </location>
</feature>
<evidence type="ECO:0000256" key="1">
    <source>
        <dbReference type="ARBA" id="ARBA00004651"/>
    </source>
</evidence>
<reference evidence="10 11" key="1">
    <citation type="submission" date="2020-08" db="EMBL/GenBank/DDBJ databases">
        <title>Complete genome sequence of Entomobacter blattae G55GP.</title>
        <authorList>
            <person name="Poehlein A."/>
            <person name="Guzman J."/>
            <person name="Daniel R."/>
            <person name="Vilcinskas A."/>
        </authorList>
    </citation>
    <scope>NUCLEOTIDE SEQUENCE [LARGE SCALE GENOMIC DNA]</scope>
    <source>
        <strain evidence="10 11">G55GP</strain>
    </source>
</reference>
<keyword evidence="4 7" id="KW-0812">Transmembrane</keyword>
<evidence type="ECO:0000256" key="5">
    <source>
        <dbReference type="ARBA" id="ARBA00022989"/>
    </source>
</evidence>
<accession>A0A7H1NT04</accession>
<evidence type="ECO:0000313" key="10">
    <source>
        <dbReference type="EMBL" id="QNT78914.1"/>
    </source>
</evidence>
<dbReference type="AlphaFoldDB" id="A0A7H1NT04"/>
<comment type="subcellular location">
    <subcellularLocation>
        <location evidence="1">Cell membrane</location>
        <topology evidence="1">Multi-pass membrane protein</topology>
    </subcellularLocation>
</comment>
<feature type="domain" description="YetF-like N-terminal transmembrane" evidence="9">
    <location>
        <begin position="5"/>
        <end position="78"/>
    </location>
</feature>
<dbReference type="InterPro" id="IPR048454">
    <property type="entry name" value="YetF_N"/>
</dbReference>
<dbReference type="Pfam" id="PF20730">
    <property type="entry name" value="YetF_N"/>
    <property type="match status" value="1"/>
</dbReference>
<evidence type="ECO:0008006" key="12">
    <source>
        <dbReference type="Google" id="ProtNLM"/>
    </source>
</evidence>
<dbReference type="Pfam" id="PF04239">
    <property type="entry name" value="DUF421"/>
    <property type="match status" value="1"/>
</dbReference>
<dbReference type="Proteomes" id="UP000516349">
    <property type="component" value="Chromosome"/>
</dbReference>
<dbReference type="InterPro" id="IPR023090">
    <property type="entry name" value="UPF0702_alpha/beta_dom_sf"/>
</dbReference>
<evidence type="ECO:0000256" key="4">
    <source>
        <dbReference type="ARBA" id="ARBA00022692"/>
    </source>
</evidence>
<dbReference type="PANTHER" id="PTHR34582">
    <property type="entry name" value="UPF0702 TRANSMEMBRANE PROTEIN YCAP"/>
    <property type="match status" value="1"/>
</dbReference>
<keyword evidence="11" id="KW-1185">Reference proteome</keyword>
<feature type="transmembrane region" description="Helical" evidence="7">
    <location>
        <begin position="6"/>
        <end position="25"/>
    </location>
</feature>
<dbReference type="InterPro" id="IPR007353">
    <property type="entry name" value="DUF421"/>
</dbReference>
<dbReference type="PANTHER" id="PTHR34582:SF6">
    <property type="entry name" value="UPF0702 TRANSMEMBRANE PROTEIN YCAP"/>
    <property type="match status" value="1"/>
</dbReference>
<dbReference type="GO" id="GO:0005886">
    <property type="term" value="C:plasma membrane"/>
    <property type="evidence" value="ECO:0007669"/>
    <property type="project" value="UniProtKB-SubCell"/>
</dbReference>
<gene>
    <name evidence="10" type="ORF">JGUZn3_16960</name>
</gene>
<proteinExistence type="inferred from homology"/>
<evidence type="ECO:0000256" key="3">
    <source>
        <dbReference type="ARBA" id="ARBA00022475"/>
    </source>
</evidence>
<organism evidence="10 11">
    <name type="scientific">Entomobacter blattae</name>
    <dbReference type="NCBI Taxonomy" id="2762277"/>
    <lineage>
        <taxon>Bacteria</taxon>
        <taxon>Pseudomonadati</taxon>
        <taxon>Pseudomonadota</taxon>
        <taxon>Alphaproteobacteria</taxon>
        <taxon>Acetobacterales</taxon>
        <taxon>Acetobacteraceae</taxon>
        <taxon>Entomobacter</taxon>
    </lineage>
</organism>
<comment type="similarity">
    <text evidence="2">Belongs to the UPF0702 family.</text>
</comment>
<keyword evidence="6 7" id="KW-0472">Membrane</keyword>
<sequence>MPSTYILVRLIIDMVCMTIYMRLYGRKFMSMVNPIDLINMMVIGAIIGGIIYNPNVHPLSMIMALLLWGGLNHLFEYLRQKNPLLQSLTQGEYIRLITKGRIVQDGLSRSGLTLGSLRIQLRMKGIFSLMEVEHAQIEINGQITVKTTGISYFSTMLINEGQIELNGIREINRSREWLEKLISCQGYTEIKDIFYAEWIENQGLYIINHVGSTNMVVLPNNLAA</sequence>
<keyword evidence="3" id="KW-1003">Cell membrane</keyword>